<dbReference type="EC" id="2.7.1.182" evidence="15"/>
<dbReference type="GO" id="GO:0009507">
    <property type="term" value="C:chloroplast"/>
    <property type="evidence" value="ECO:0007669"/>
    <property type="project" value="UniProtKB-SubCell"/>
</dbReference>
<evidence type="ECO:0000256" key="7">
    <source>
        <dbReference type="ARBA" id="ARBA00022723"/>
    </source>
</evidence>
<evidence type="ECO:0000256" key="14">
    <source>
        <dbReference type="ARBA" id="ARBA00024015"/>
    </source>
</evidence>
<protein>
    <recommendedName>
        <fullName evidence="15">phytol kinase</fullName>
        <ecNumber evidence="15">2.7.1.182</ecNumber>
    </recommendedName>
</protein>
<dbReference type="Gene3D" id="6.10.140.2220">
    <property type="match status" value="1"/>
</dbReference>
<dbReference type="PANTHER" id="PTHR32523">
    <property type="entry name" value="PHYTOL KINASE 1, CHLOROPLASTIC"/>
    <property type="match status" value="1"/>
</dbReference>
<dbReference type="GO" id="GO:0008270">
    <property type="term" value="F:zinc ion binding"/>
    <property type="evidence" value="ECO:0007669"/>
    <property type="project" value="UniProtKB-KW"/>
</dbReference>
<evidence type="ECO:0000256" key="4">
    <source>
        <dbReference type="ARBA" id="ARBA00022640"/>
    </source>
</evidence>
<dbReference type="GO" id="GO:0010276">
    <property type="term" value="F:phytol kinase activity"/>
    <property type="evidence" value="ECO:0007669"/>
    <property type="project" value="UniProtKB-EC"/>
</dbReference>
<feature type="domain" description="MYND-type" evidence="19">
    <location>
        <begin position="38"/>
        <end position="83"/>
    </location>
</feature>
<evidence type="ECO:0000256" key="15">
    <source>
        <dbReference type="ARBA" id="ARBA00039024"/>
    </source>
</evidence>
<evidence type="ECO:0000259" key="19">
    <source>
        <dbReference type="PROSITE" id="PS50865"/>
    </source>
</evidence>
<evidence type="ECO:0000256" key="1">
    <source>
        <dbReference type="ARBA" id="ARBA00004508"/>
    </source>
</evidence>
<feature type="region of interest" description="Disordered" evidence="18">
    <location>
        <begin position="1"/>
        <end position="22"/>
    </location>
</feature>
<dbReference type="PANTHER" id="PTHR32523:SF8">
    <property type="entry name" value="DOLICHOL KINASE"/>
    <property type="match status" value="1"/>
</dbReference>
<dbReference type="EMBL" id="PGGS01000160">
    <property type="protein sequence ID" value="PNH07813.1"/>
    <property type="molecule type" value="Genomic_DNA"/>
</dbReference>
<evidence type="ECO:0000256" key="18">
    <source>
        <dbReference type="SAM" id="MobiDB-lite"/>
    </source>
</evidence>
<evidence type="ECO:0000256" key="10">
    <source>
        <dbReference type="ARBA" id="ARBA00022833"/>
    </source>
</evidence>
<dbReference type="Pfam" id="PF01753">
    <property type="entry name" value="zf-MYND"/>
    <property type="match status" value="1"/>
</dbReference>
<comment type="pathway">
    <text evidence="14">Cofactor biosynthesis; tocopherol biosynthesis.</text>
</comment>
<evidence type="ECO:0000313" key="20">
    <source>
        <dbReference type="EMBL" id="PNH07813.1"/>
    </source>
</evidence>
<comment type="caution">
    <text evidence="20">The sequence shown here is derived from an EMBL/GenBank/DDBJ whole genome shotgun (WGS) entry which is preliminary data.</text>
</comment>
<evidence type="ECO:0000256" key="9">
    <source>
        <dbReference type="ARBA" id="ARBA00022777"/>
    </source>
</evidence>
<evidence type="ECO:0000256" key="16">
    <source>
        <dbReference type="ARBA" id="ARBA00048889"/>
    </source>
</evidence>
<keyword evidence="6" id="KW-0812">Transmembrane</keyword>
<dbReference type="InterPro" id="IPR039606">
    <property type="entry name" value="Phytol/farnesol_kinase"/>
</dbReference>
<keyword evidence="13" id="KW-0472">Membrane</keyword>
<keyword evidence="4" id="KW-0934">Plastid</keyword>
<evidence type="ECO:0000256" key="3">
    <source>
        <dbReference type="ARBA" id="ARBA00022528"/>
    </source>
</evidence>
<keyword evidence="9" id="KW-0418">Kinase</keyword>
<evidence type="ECO:0000256" key="8">
    <source>
        <dbReference type="ARBA" id="ARBA00022771"/>
    </source>
</evidence>
<comment type="similarity">
    <text evidence="2">Belongs to the polyprenol kinase family.</text>
</comment>
<reference evidence="20 21" key="1">
    <citation type="journal article" date="2017" name="Mol. Biol. Evol.">
        <title>The 4-celled Tetrabaena socialis nuclear genome reveals the essential components for genetic control of cell number at the origin of multicellularity in the volvocine lineage.</title>
        <authorList>
            <person name="Featherston J."/>
            <person name="Arakaki Y."/>
            <person name="Hanschen E.R."/>
            <person name="Ferris P.J."/>
            <person name="Michod R.E."/>
            <person name="Olson B.J.S.C."/>
            <person name="Nozaki H."/>
            <person name="Durand P.M."/>
        </authorList>
    </citation>
    <scope>NUCLEOTIDE SEQUENCE [LARGE SCALE GENOMIC DNA]</scope>
    <source>
        <strain evidence="20 21">NIES-571</strain>
    </source>
</reference>
<evidence type="ECO:0000256" key="6">
    <source>
        <dbReference type="ARBA" id="ARBA00022692"/>
    </source>
</evidence>
<accession>A0A2J8A5N5</accession>
<organism evidence="20 21">
    <name type="scientific">Tetrabaena socialis</name>
    <dbReference type="NCBI Taxonomy" id="47790"/>
    <lineage>
        <taxon>Eukaryota</taxon>
        <taxon>Viridiplantae</taxon>
        <taxon>Chlorophyta</taxon>
        <taxon>core chlorophytes</taxon>
        <taxon>Chlorophyceae</taxon>
        <taxon>CS clade</taxon>
        <taxon>Chlamydomonadales</taxon>
        <taxon>Tetrabaenaceae</taxon>
        <taxon>Tetrabaena</taxon>
    </lineage>
</organism>
<evidence type="ECO:0000256" key="11">
    <source>
        <dbReference type="ARBA" id="ARBA00022946"/>
    </source>
</evidence>
<keyword evidence="12" id="KW-1133">Transmembrane helix</keyword>
<keyword evidence="11" id="KW-0809">Transit peptide</keyword>
<sequence length="168" mass="16667">MDLADAGTKQRPGAAAAAGGAGGGPVLWPPRALRLCANPACGNLSGGCEAELGLKMCSGCRTARYCEPGCQRTHWRAGHREECARLAAAAQHGWELWHFEVKTGTPPPPPSVPPATSSTAAAARSAAAAAESAAEESASLVEIAAEVTDAAAVSAAAVAAPCAAVVAL</sequence>
<keyword evidence="5" id="KW-0808">Transferase</keyword>
<comment type="catalytic activity">
    <reaction evidence="16">
        <text>phytol + CTP = phytyl phosphate + CDP + H(+)</text>
        <dbReference type="Rhea" id="RHEA:38055"/>
        <dbReference type="ChEBI" id="CHEBI:15378"/>
        <dbReference type="ChEBI" id="CHEBI:17327"/>
        <dbReference type="ChEBI" id="CHEBI:37563"/>
        <dbReference type="ChEBI" id="CHEBI:58069"/>
        <dbReference type="ChEBI" id="CHEBI:75483"/>
        <dbReference type="EC" id="2.7.1.182"/>
    </reaction>
</comment>
<dbReference type="PROSITE" id="PS50865">
    <property type="entry name" value="ZF_MYND_2"/>
    <property type="match status" value="1"/>
</dbReference>
<evidence type="ECO:0000256" key="5">
    <source>
        <dbReference type="ARBA" id="ARBA00022679"/>
    </source>
</evidence>
<dbReference type="OrthoDB" id="534422at2759"/>
<evidence type="ECO:0000256" key="17">
    <source>
        <dbReference type="PROSITE-ProRule" id="PRU00134"/>
    </source>
</evidence>
<keyword evidence="3" id="KW-0150">Chloroplast</keyword>
<dbReference type="SUPFAM" id="SSF144232">
    <property type="entry name" value="HIT/MYND zinc finger-like"/>
    <property type="match status" value="1"/>
</dbReference>
<dbReference type="Proteomes" id="UP000236333">
    <property type="component" value="Unassembled WGS sequence"/>
</dbReference>
<keyword evidence="8 17" id="KW-0863">Zinc-finger</keyword>
<dbReference type="GO" id="GO:0016020">
    <property type="term" value="C:membrane"/>
    <property type="evidence" value="ECO:0007669"/>
    <property type="project" value="UniProtKB-SubCell"/>
</dbReference>
<evidence type="ECO:0000313" key="21">
    <source>
        <dbReference type="Proteomes" id="UP000236333"/>
    </source>
</evidence>
<evidence type="ECO:0000256" key="2">
    <source>
        <dbReference type="ARBA" id="ARBA00010794"/>
    </source>
</evidence>
<proteinExistence type="inferred from homology"/>
<dbReference type="AlphaFoldDB" id="A0A2J8A5N5"/>
<name>A0A2J8A5N5_9CHLO</name>
<keyword evidence="21" id="KW-1185">Reference proteome</keyword>
<evidence type="ECO:0000256" key="12">
    <source>
        <dbReference type="ARBA" id="ARBA00022989"/>
    </source>
</evidence>
<evidence type="ECO:0000256" key="13">
    <source>
        <dbReference type="ARBA" id="ARBA00023136"/>
    </source>
</evidence>
<gene>
    <name evidence="20" type="ORF">TSOC_005703</name>
</gene>
<keyword evidence="7" id="KW-0479">Metal-binding</keyword>
<dbReference type="InterPro" id="IPR002893">
    <property type="entry name" value="Znf_MYND"/>
</dbReference>
<comment type="subcellular location">
    <subcellularLocation>
        <location evidence="1">Plastid</location>
        <location evidence="1">Chloroplast membrane</location>
        <topology evidence="1">Multi-pass membrane protein</topology>
    </subcellularLocation>
</comment>
<keyword evidence="10" id="KW-0862">Zinc</keyword>